<dbReference type="InterPro" id="IPR051471">
    <property type="entry name" value="Bacterial_PTS_sugar_comp"/>
</dbReference>
<reference evidence="4 5" key="1">
    <citation type="submission" date="2020-06" db="EMBL/GenBank/DDBJ databases">
        <title>Lactobacillus rhamnosus QC,genome.</title>
        <authorList>
            <person name="Yi H."/>
            <person name="Jin M."/>
        </authorList>
    </citation>
    <scope>NUCLEOTIDE SEQUENCE [LARGE SCALE GENOMIC DNA]</scope>
    <source>
        <strain evidence="4 5">QC</strain>
    </source>
</reference>
<dbReference type="SUPFAM" id="SSF53062">
    <property type="entry name" value="PTS system fructose IIA component-like"/>
    <property type="match status" value="1"/>
</dbReference>
<dbReference type="PANTHER" id="PTHR33799">
    <property type="entry name" value="PTS PERMEASE-RELATED-RELATED"/>
    <property type="match status" value="1"/>
</dbReference>
<protein>
    <submittedName>
        <fullName evidence="4">PTS N-acetylglucosamine transporter subunit IIBC</fullName>
    </submittedName>
</protein>
<keyword evidence="2" id="KW-0732">Signal</keyword>
<evidence type="ECO:0000313" key="5">
    <source>
        <dbReference type="Proteomes" id="UP000542889"/>
    </source>
</evidence>
<accession>A0A7Y7QHM1</accession>
<evidence type="ECO:0000256" key="1">
    <source>
        <dbReference type="ARBA" id="ARBA00022679"/>
    </source>
</evidence>
<dbReference type="PROSITE" id="PS51096">
    <property type="entry name" value="PTS_EIIA_TYPE_4"/>
    <property type="match status" value="1"/>
</dbReference>
<dbReference type="GO" id="GO:0009401">
    <property type="term" value="P:phosphoenolpyruvate-dependent sugar phosphotransferase system"/>
    <property type="evidence" value="ECO:0007669"/>
    <property type="project" value="InterPro"/>
</dbReference>
<evidence type="ECO:0000256" key="2">
    <source>
        <dbReference type="SAM" id="SignalP"/>
    </source>
</evidence>
<name>A0A7Y7QHM1_LACRH</name>
<dbReference type="GO" id="GO:0016020">
    <property type="term" value="C:membrane"/>
    <property type="evidence" value="ECO:0007669"/>
    <property type="project" value="InterPro"/>
</dbReference>
<dbReference type="InterPro" id="IPR036662">
    <property type="entry name" value="PTS_EIIA_man-typ_sf"/>
</dbReference>
<dbReference type="InterPro" id="IPR004701">
    <property type="entry name" value="PTS_EIIA_man-typ"/>
</dbReference>
<dbReference type="Proteomes" id="UP000542889">
    <property type="component" value="Unassembled WGS sequence"/>
</dbReference>
<dbReference type="Pfam" id="PF03610">
    <property type="entry name" value="EIIA-man"/>
    <property type="match status" value="1"/>
</dbReference>
<feature type="signal peptide" evidence="2">
    <location>
        <begin position="1"/>
        <end position="21"/>
    </location>
</feature>
<proteinExistence type="predicted"/>
<comment type="caution">
    <text evidence="4">The sequence shown here is derived from an EMBL/GenBank/DDBJ whole genome shotgun (WGS) entry which is preliminary data.</text>
</comment>
<dbReference type="AlphaFoldDB" id="A0A7Y7QHM1"/>
<organism evidence="4 5">
    <name type="scientific">Lacticaseibacillus rhamnosus</name>
    <name type="common">Lactobacillus rhamnosus</name>
    <dbReference type="NCBI Taxonomy" id="47715"/>
    <lineage>
        <taxon>Bacteria</taxon>
        <taxon>Bacillati</taxon>
        <taxon>Bacillota</taxon>
        <taxon>Bacilli</taxon>
        <taxon>Lactobacillales</taxon>
        <taxon>Lactobacillaceae</taxon>
        <taxon>Lacticaseibacillus</taxon>
    </lineage>
</organism>
<keyword evidence="1" id="KW-0808">Transferase</keyword>
<feature type="chain" id="PRO_5031436633" evidence="2">
    <location>
        <begin position="22"/>
        <end position="139"/>
    </location>
</feature>
<feature type="domain" description="PTS EIIA type-4" evidence="3">
    <location>
        <begin position="3"/>
        <end position="124"/>
    </location>
</feature>
<evidence type="ECO:0000313" key="4">
    <source>
        <dbReference type="EMBL" id="NVO89285.1"/>
    </source>
</evidence>
<sequence length="139" mass="15354">MVKRTLVVASHSTLASGMAAALRFFAGDDTPVVAIDAYLDNQPVNTQIESVFKGIGDDEEIVVLTDLLSGSVNQAMFSYRTRPHTYIVTGMNLALSLALQLEPTDDYLTISRVRQLVDEARDNLVLMNDYEPEVDDDDE</sequence>
<dbReference type="EMBL" id="JABXWP010000023">
    <property type="protein sequence ID" value="NVO89285.1"/>
    <property type="molecule type" value="Genomic_DNA"/>
</dbReference>
<dbReference type="PANTHER" id="PTHR33799:SF1">
    <property type="entry name" value="PTS SYSTEM MANNOSE-SPECIFIC EIIAB COMPONENT-RELATED"/>
    <property type="match status" value="1"/>
</dbReference>
<dbReference type="Gene3D" id="3.40.50.510">
    <property type="entry name" value="Phosphotransferase system, mannose-type IIA component"/>
    <property type="match status" value="1"/>
</dbReference>
<dbReference type="RefSeq" id="WP_176818558.1">
    <property type="nucleotide sequence ID" value="NZ_JABXWP010000023.1"/>
</dbReference>
<gene>
    <name evidence="4" type="ORF">HWN39_12460</name>
</gene>
<dbReference type="GO" id="GO:0016740">
    <property type="term" value="F:transferase activity"/>
    <property type="evidence" value="ECO:0007669"/>
    <property type="project" value="UniProtKB-KW"/>
</dbReference>
<evidence type="ECO:0000259" key="3">
    <source>
        <dbReference type="PROSITE" id="PS51096"/>
    </source>
</evidence>